<dbReference type="InterPro" id="IPR050155">
    <property type="entry name" value="HAD-like_hydrolase_sf"/>
</dbReference>
<dbReference type="InterPro" id="IPR006439">
    <property type="entry name" value="HAD-SF_hydro_IA"/>
</dbReference>
<dbReference type="NCBIfam" id="TIGR01549">
    <property type="entry name" value="HAD-SF-IA-v1"/>
    <property type="match status" value="1"/>
</dbReference>
<dbReference type="InterPro" id="IPR023214">
    <property type="entry name" value="HAD_sf"/>
</dbReference>
<organism evidence="2 3">
    <name type="scientific">Methanoregula formicica (strain DSM 22288 / NBRC 105244 / SMSP)</name>
    <dbReference type="NCBI Taxonomy" id="593750"/>
    <lineage>
        <taxon>Archaea</taxon>
        <taxon>Methanobacteriati</taxon>
        <taxon>Methanobacteriota</taxon>
        <taxon>Stenosarchaea group</taxon>
        <taxon>Methanomicrobia</taxon>
        <taxon>Methanomicrobiales</taxon>
        <taxon>Methanoregulaceae</taxon>
        <taxon>Methanoregula</taxon>
    </lineage>
</organism>
<dbReference type="InterPro" id="IPR041492">
    <property type="entry name" value="HAD_2"/>
</dbReference>
<dbReference type="SFLD" id="SFLDS00003">
    <property type="entry name" value="Haloacid_Dehalogenase"/>
    <property type="match status" value="1"/>
</dbReference>
<dbReference type="InterPro" id="IPR036412">
    <property type="entry name" value="HAD-like_sf"/>
</dbReference>
<evidence type="ECO:0000313" key="3">
    <source>
        <dbReference type="Proteomes" id="UP000010824"/>
    </source>
</evidence>
<dbReference type="AlphaFoldDB" id="L0HHC9"/>
<accession>L0HHC9</accession>
<dbReference type="FunCoup" id="L0HHC9">
    <property type="interactions" value="30"/>
</dbReference>
<dbReference type="InParanoid" id="L0HHC9"/>
<dbReference type="STRING" id="593750.Metfor_1460"/>
<dbReference type="GO" id="GO:0008967">
    <property type="term" value="F:phosphoglycolate phosphatase activity"/>
    <property type="evidence" value="ECO:0007669"/>
    <property type="project" value="TreeGrafter"/>
</dbReference>
<gene>
    <name evidence="2" type="ordered locus">Metfor_1460</name>
</gene>
<dbReference type="HOGENOM" id="CLU_045011_8_3_2"/>
<dbReference type="EMBL" id="CP003167">
    <property type="protein sequence ID" value="AGB02494.1"/>
    <property type="molecule type" value="Genomic_DNA"/>
</dbReference>
<comment type="similarity">
    <text evidence="1">Belongs to the HAD-like hydrolase superfamily.</text>
</comment>
<evidence type="ECO:0000256" key="1">
    <source>
        <dbReference type="ARBA" id="ARBA00007958"/>
    </source>
</evidence>
<name>L0HHC9_METFS</name>
<dbReference type="PRINTS" id="PR00413">
    <property type="entry name" value="HADHALOGNASE"/>
</dbReference>
<sequence>MVSKLLFDMDNTLFDLVEAQVASCHAVVRFLGHDDGDELFSYFLQPVHGFESHGNIRQYMEDRRIPLDGTFDAACRVYESVKLKAIHPYPGVVETLENLSDEGYPMCIVTDAHSRDATLRLEKAGMLRYFTSLVSFDLVQEKKPGPGPFLTALEMMQASPSDVLLIGDSIRRDIEPCTRLGIRTVYARYGDRFSADRQEHGADYVIDSMSELPEILKRINQA</sequence>
<dbReference type="Pfam" id="PF13419">
    <property type="entry name" value="HAD_2"/>
    <property type="match status" value="1"/>
</dbReference>
<protein>
    <submittedName>
        <fullName evidence="2">Haloacid dehalogenase superfamily enzyme, subfamily IA</fullName>
    </submittedName>
</protein>
<proteinExistence type="inferred from homology"/>
<dbReference type="eggNOG" id="arCOG02293">
    <property type="taxonomic scope" value="Archaea"/>
</dbReference>
<dbReference type="KEGG" id="mfo:Metfor_1460"/>
<dbReference type="Gene3D" id="3.40.50.1000">
    <property type="entry name" value="HAD superfamily/HAD-like"/>
    <property type="match status" value="1"/>
</dbReference>
<dbReference type="PANTHER" id="PTHR43434">
    <property type="entry name" value="PHOSPHOGLYCOLATE PHOSPHATASE"/>
    <property type="match status" value="1"/>
</dbReference>
<evidence type="ECO:0000313" key="2">
    <source>
        <dbReference type="EMBL" id="AGB02494.1"/>
    </source>
</evidence>
<reference evidence="2 3" key="2">
    <citation type="journal article" date="2014" name="Genome Announc.">
        <title>Complete Genome Sequence of Methanoregula formicica SMSPT, a Mesophilic Hydrogenotrophic Methanogen Isolated from a Methanogenic Upflow Anaerobic Sludge Blanket Reactor.</title>
        <authorList>
            <person name="Yamamoto K."/>
            <person name="Tamaki H."/>
            <person name="Cadillo-Quiroz H."/>
            <person name="Imachi H."/>
            <person name="Kyrpides N."/>
            <person name="Woyke T."/>
            <person name="Goodwin L."/>
            <person name="Zinder S.H."/>
            <person name="Kamagata Y."/>
            <person name="Liu W.T."/>
        </authorList>
    </citation>
    <scope>NUCLEOTIDE SEQUENCE [LARGE SCALE GENOMIC DNA]</scope>
    <source>
        <strain evidence="3">DSM 22288 / NBRC 105244 / SMSP</strain>
    </source>
</reference>
<dbReference type="SFLD" id="SFLDG01129">
    <property type="entry name" value="C1.5:_HAD__Beta-PGM__Phosphata"/>
    <property type="match status" value="1"/>
</dbReference>
<dbReference type="GO" id="GO:0006281">
    <property type="term" value="P:DNA repair"/>
    <property type="evidence" value="ECO:0007669"/>
    <property type="project" value="TreeGrafter"/>
</dbReference>
<dbReference type="Gene3D" id="1.10.150.520">
    <property type="match status" value="1"/>
</dbReference>
<dbReference type="SUPFAM" id="SSF56784">
    <property type="entry name" value="HAD-like"/>
    <property type="match status" value="1"/>
</dbReference>
<dbReference type="PANTHER" id="PTHR43434:SF1">
    <property type="entry name" value="PHOSPHOGLYCOLATE PHOSPHATASE"/>
    <property type="match status" value="1"/>
</dbReference>
<dbReference type="Proteomes" id="UP000010824">
    <property type="component" value="Chromosome"/>
</dbReference>
<reference evidence="3" key="1">
    <citation type="submission" date="2011-12" db="EMBL/GenBank/DDBJ databases">
        <title>Complete sequence of Methanoregula formicicum SMSP.</title>
        <authorList>
            <person name="Lucas S."/>
            <person name="Han J."/>
            <person name="Lapidus A."/>
            <person name="Cheng J.-F."/>
            <person name="Goodwin L."/>
            <person name="Pitluck S."/>
            <person name="Peters L."/>
            <person name="Ovchinnikova G."/>
            <person name="Teshima H."/>
            <person name="Detter J.C."/>
            <person name="Han C."/>
            <person name="Tapia R."/>
            <person name="Land M."/>
            <person name="Hauser L."/>
            <person name="Kyrpides N."/>
            <person name="Ivanova N."/>
            <person name="Pagani I."/>
            <person name="Imachi H."/>
            <person name="Tamaki H."/>
            <person name="Sekiguchi Y."/>
            <person name="Kamagata Y."/>
            <person name="Cadillo-Quiroz H."/>
            <person name="Zinder S."/>
            <person name="Liu W.-T."/>
            <person name="Woyke T."/>
        </authorList>
    </citation>
    <scope>NUCLEOTIDE SEQUENCE [LARGE SCALE GENOMIC DNA]</scope>
    <source>
        <strain evidence="3">DSM 22288 / NBRC 105244 / SMSP</strain>
    </source>
</reference>
<keyword evidence="3" id="KW-1185">Reference proteome</keyword>